<dbReference type="GO" id="GO:0005829">
    <property type="term" value="C:cytosol"/>
    <property type="evidence" value="ECO:0007669"/>
    <property type="project" value="TreeGrafter"/>
</dbReference>
<dbReference type="RefSeq" id="WP_015346911.1">
    <property type="nucleotide sequence ID" value="NC_020126.1"/>
</dbReference>
<dbReference type="PANTHER" id="PTHR48111:SF3">
    <property type="entry name" value="TRANSCRIPTIONAL REGULATORY PROTEIN BTSR"/>
    <property type="match status" value="1"/>
</dbReference>
<dbReference type="GO" id="GO:0000156">
    <property type="term" value="F:phosphorelay response regulator activity"/>
    <property type="evidence" value="ECO:0007669"/>
    <property type="project" value="TreeGrafter"/>
</dbReference>
<dbReference type="GO" id="GO:0006355">
    <property type="term" value="P:regulation of DNA-templated transcription"/>
    <property type="evidence" value="ECO:0007669"/>
    <property type="project" value="TreeGrafter"/>
</dbReference>
<keyword evidence="2" id="KW-0597">Phosphoprotein</keyword>
<dbReference type="OrthoDB" id="9781059at2"/>
<feature type="region of interest" description="Disordered" evidence="3">
    <location>
        <begin position="120"/>
        <end position="142"/>
    </location>
</feature>
<sequence length="262" mass="28448">MSTTLRVLIADDELLARKRLSRLLSALPDVEVCGEAADGEAVLAAVRAGGVDVVLLDIHMPGLSGLDALALLPQGRPHVVLCTAHAEHAVEAFEHGAMDYVLKPVEPARLQKALERVRARMEPEARPREVSAPAEKPAAGATAPRALARLPIPTRQGIVLVDPETISHAALDDELVTVFTAQGEFLTDFTLNELAEKLPAELFHRVHRRALLNLRQVARLEPLETGGYLARTARGHAVEVSRQSARELRRMLGLRRGAEDEG</sequence>
<feature type="domain" description="HTH LytTR-type" evidence="5">
    <location>
        <begin position="150"/>
        <end position="254"/>
    </location>
</feature>
<dbReference type="eggNOG" id="COG3279">
    <property type="taxonomic scope" value="Bacteria"/>
</dbReference>
<dbReference type="InterPro" id="IPR039420">
    <property type="entry name" value="WalR-like"/>
</dbReference>
<evidence type="ECO:0000256" key="2">
    <source>
        <dbReference type="PROSITE-ProRule" id="PRU00169"/>
    </source>
</evidence>
<dbReference type="PROSITE" id="PS50110">
    <property type="entry name" value="RESPONSE_REGULATORY"/>
    <property type="match status" value="1"/>
</dbReference>
<reference evidence="6 7" key="1">
    <citation type="journal article" date="2013" name="Genome Announc.">
        <title>Complete genome sequence of Myxococcus stipitatus strain DSM 14675, a fruiting myxobacterium.</title>
        <authorList>
            <person name="Huntley S."/>
            <person name="Kneip S."/>
            <person name="Treuner-Lange A."/>
            <person name="Sogaard-Andersen L."/>
        </authorList>
    </citation>
    <scope>NUCLEOTIDE SEQUENCE [LARGE SCALE GENOMIC DNA]</scope>
    <source>
        <strain evidence="7">DSM 14675 / JCM 12634 / Mx s8</strain>
    </source>
</reference>
<dbReference type="KEGG" id="msd:MYSTI_01300"/>
<dbReference type="Pfam" id="PF00072">
    <property type="entry name" value="Response_reg"/>
    <property type="match status" value="1"/>
</dbReference>
<gene>
    <name evidence="6" type="ordered locus">MYSTI_01300</name>
</gene>
<dbReference type="EMBL" id="CP004025">
    <property type="protein sequence ID" value="AGC42648.1"/>
    <property type="molecule type" value="Genomic_DNA"/>
</dbReference>
<evidence type="ECO:0000313" key="6">
    <source>
        <dbReference type="EMBL" id="AGC42648.1"/>
    </source>
</evidence>
<dbReference type="SMART" id="SM00850">
    <property type="entry name" value="LytTR"/>
    <property type="match status" value="1"/>
</dbReference>
<dbReference type="Gene3D" id="3.40.50.2300">
    <property type="match status" value="1"/>
</dbReference>
<proteinExistence type="predicted"/>
<feature type="compositionally biased region" description="Basic and acidic residues" evidence="3">
    <location>
        <begin position="120"/>
        <end position="129"/>
    </location>
</feature>
<keyword evidence="7" id="KW-1185">Reference proteome</keyword>
<protein>
    <submittedName>
        <fullName evidence="6">Response regulator</fullName>
    </submittedName>
</protein>
<evidence type="ECO:0000259" key="5">
    <source>
        <dbReference type="PROSITE" id="PS50930"/>
    </source>
</evidence>
<dbReference type="PATRIC" id="fig|1278073.3.peg.1355"/>
<feature type="modified residue" description="4-aspartylphosphate" evidence="2">
    <location>
        <position position="57"/>
    </location>
</feature>
<accession>L7U364</accession>
<organism evidence="6 7">
    <name type="scientific">Myxococcus stipitatus (strain DSM 14675 / JCM 12634 / Mx s8)</name>
    <dbReference type="NCBI Taxonomy" id="1278073"/>
    <lineage>
        <taxon>Bacteria</taxon>
        <taxon>Pseudomonadati</taxon>
        <taxon>Myxococcota</taxon>
        <taxon>Myxococcia</taxon>
        <taxon>Myxococcales</taxon>
        <taxon>Cystobacterineae</taxon>
        <taxon>Myxococcaceae</taxon>
        <taxon>Myxococcus</taxon>
    </lineage>
</organism>
<feature type="compositionally biased region" description="Low complexity" evidence="3">
    <location>
        <begin position="130"/>
        <end position="142"/>
    </location>
</feature>
<dbReference type="HOGENOM" id="CLU_000445_14_1_7"/>
<keyword evidence="1" id="KW-0238">DNA-binding</keyword>
<dbReference type="GO" id="GO:0000976">
    <property type="term" value="F:transcription cis-regulatory region binding"/>
    <property type="evidence" value="ECO:0007669"/>
    <property type="project" value="TreeGrafter"/>
</dbReference>
<feature type="domain" description="Response regulatory" evidence="4">
    <location>
        <begin position="6"/>
        <end position="118"/>
    </location>
</feature>
<dbReference type="STRING" id="1278073.MYSTI_01300"/>
<dbReference type="InterPro" id="IPR007492">
    <property type="entry name" value="LytTR_DNA-bd_dom"/>
</dbReference>
<dbReference type="InterPro" id="IPR011006">
    <property type="entry name" value="CheY-like_superfamily"/>
</dbReference>
<name>L7U364_MYXSD</name>
<dbReference type="SUPFAM" id="SSF52172">
    <property type="entry name" value="CheY-like"/>
    <property type="match status" value="1"/>
</dbReference>
<dbReference type="PANTHER" id="PTHR48111">
    <property type="entry name" value="REGULATOR OF RPOS"/>
    <property type="match status" value="1"/>
</dbReference>
<evidence type="ECO:0000256" key="3">
    <source>
        <dbReference type="SAM" id="MobiDB-lite"/>
    </source>
</evidence>
<dbReference type="SMART" id="SM00448">
    <property type="entry name" value="REC"/>
    <property type="match status" value="1"/>
</dbReference>
<dbReference type="AlphaFoldDB" id="L7U364"/>
<dbReference type="Proteomes" id="UP000011131">
    <property type="component" value="Chromosome"/>
</dbReference>
<dbReference type="GO" id="GO:0032993">
    <property type="term" value="C:protein-DNA complex"/>
    <property type="evidence" value="ECO:0007669"/>
    <property type="project" value="TreeGrafter"/>
</dbReference>
<evidence type="ECO:0000256" key="1">
    <source>
        <dbReference type="ARBA" id="ARBA00023125"/>
    </source>
</evidence>
<dbReference type="InterPro" id="IPR001789">
    <property type="entry name" value="Sig_transdc_resp-reg_receiver"/>
</dbReference>
<dbReference type="Gene3D" id="2.40.50.1020">
    <property type="entry name" value="LytTr DNA-binding domain"/>
    <property type="match status" value="1"/>
</dbReference>
<evidence type="ECO:0000259" key="4">
    <source>
        <dbReference type="PROSITE" id="PS50110"/>
    </source>
</evidence>
<evidence type="ECO:0000313" key="7">
    <source>
        <dbReference type="Proteomes" id="UP000011131"/>
    </source>
</evidence>
<dbReference type="PROSITE" id="PS50930">
    <property type="entry name" value="HTH_LYTTR"/>
    <property type="match status" value="1"/>
</dbReference>
<dbReference type="Pfam" id="PF04397">
    <property type="entry name" value="LytTR"/>
    <property type="match status" value="1"/>
</dbReference>